<evidence type="ECO:0000256" key="2">
    <source>
        <dbReference type="SAM" id="SignalP"/>
    </source>
</evidence>
<dbReference type="AlphaFoldDB" id="A0A9N8D6J4"/>
<dbReference type="GO" id="GO:0016020">
    <property type="term" value="C:membrane"/>
    <property type="evidence" value="ECO:0007669"/>
    <property type="project" value="InterPro"/>
</dbReference>
<proteinExistence type="predicted"/>
<dbReference type="OrthoDB" id="42643at2759"/>
<feature type="chain" id="PRO_5040471070" evidence="2">
    <location>
        <begin position="30"/>
        <end position="503"/>
    </location>
</feature>
<dbReference type="Gene3D" id="3.40.50.300">
    <property type="entry name" value="P-loop containing nucleotide triphosphate hydrolases"/>
    <property type="match status" value="1"/>
</dbReference>
<feature type="region of interest" description="Disordered" evidence="1">
    <location>
        <begin position="57"/>
        <end position="110"/>
    </location>
</feature>
<dbReference type="EMBL" id="CAICTM010000018">
    <property type="protein sequence ID" value="CAB9497343.1"/>
    <property type="molecule type" value="Genomic_DNA"/>
</dbReference>
<dbReference type="Pfam" id="PF03567">
    <property type="entry name" value="Sulfotransfer_2"/>
    <property type="match status" value="1"/>
</dbReference>
<accession>A0A9N8D6J4</accession>
<feature type="compositionally biased region" description="Basic and acidic residues" evidence="1">
    <location>
        <begin position="93"/>
        <end position="109"/>
    </location>
</feature>
<gene>
    <name evidence="3" type="ORF">SEMRO_18_G012950.1</name>
</gene>
<dbReference type="InterPro" id="IPR005331">
    <property type="entry name" value="Sulfotransferase"/>
</dbReference>
<evidence type="ECO:0000256" key="1">
    <source>
        <dbReference type="SAM" id="MobiDB-lite"/>
    </source>
</evidence>
<dbReference type="InterPro" id="IPR027417">
    <property type="entry name" value="P-loop_NTPase"/>
</dbReference>
<evidence type="ECO:0000313" key="4">
    <source>
        <dbReference type="Proteomes" id="UP001153069"/>
    </source>
</evidence>
<comment type="caution">
    <text evidence="3">The sequence shown here is derived from an EMBL/GenBank/DDBJ whole genome shotgun (WGS) entry which is preliminary data.</text>
</comment>
<keyword evidence="2" id="KW-0732">Signal</keyword>
<dbReference type="Proteomes" id="UP001153069">
    <property type="component" value="Unassembled WGS sequence"/>
</dbReference>
<feature type="region of interest" description="Disordered" evidence="1">
    <location>
        <begin position="390"/>
        <end position="415"/>
    </location>
</feature>
<protein>
    <submittedName>
        <fullName evidence="3">Uncharacterized protein</fullName>
    </submittedName>
</protein>
<sequence length="503" mass="57308">MTGKRYYHALTPLFLLAVTSLIHLKSVQNNTIVFETQLPTPIPPDEIRKRSLELGASLSRHPETDQDQTDSKTNTGFKRKRKEELEALLSKMELGDKNRTKKQRKEELKAALSNIDLSSDARTNAKQNKMKRKQELRAKLSQPPKIDLTNTINTRRKIVFLHVGKAGGNTVRSALPRLFCQRHRRRVDKQSCWERTARPDSPLRDGTELEVHMKTVPNNGAQLILENNYTTFLFALREPLSRIRSAYHFLHPNNTESVYARMKHELKTSFYEECFPTWGDLMQAVDQALSIARHGGIASTGGESNTATTITQSLTFCQNLAIAGLRGEERIVKKINVHFFFNHQFYADMSMNVFPSTEVFVVRTETLWDDLVDLDRSLGGPGKFKYNGAVMNENKNHTSPTTTTSTTASQGETGASLSLRQQEDRNLCCVLWEELRLYQIILYRAVNLLPWEKRATMKKLLGICSADGQRSKIDWQAWHKRSCPDLGPFLSKLPTPQAANYTE</sequence>
<name>A0A9N8D6J4_9STRA</name>
<organism evidence="3 4">
    <name type="scientific">Seminavis robusta</name>
    <dbReference type="NCBI Taxonomy" id="568900"/>
    <lineage>
        <taxon>Eukaryota</taxon>
        <taxon>Sar</taxon>
        <taxon>Stramenopiles</taxon>
        <taxon>Ochrophyta</taxon>
        <taxon>Bacillariophyta</taxon>
        <taxon>Bacillariophyceae</taxon>
        <taxon>Bacillariophycidae</taxon>
        <taxon>Naviculales</taxon>
        <taxon>Naviculaceae</taxon>
        <taxon>Seminavis</taxon>
    </lineage>
</organism>
<evidence type="ECO:0000313" key="3">
    <source>
        <dbReference type="EMBL" id="CAB9497343.1"/>
    </source>
</evidence>
<keyword evidence="4" id="KW-1185">Reference proteome</keyword>
<reference evidence="3" key="1">
    <citation type="submission" date="2020-06" db="EMBL/GenBank/DDBJ databases">
        <authorList>
            <consortium name="Plant Systems Biology data submission"/>
        </authorList>
    </citation>
    <scope>NUCLEOTIDE SEQUENCE</scope>
    <source>
        <strain evidence="3">D6</strain>
    </source>
</reference>
<dbReference type="GO" id="GO:0008146">
    <property type="term" value="F:sulfotransferase activity"/>
    <property type="evidence" value="ECO:0007669"/>
    <property type="project" value="InterPro"/>
</dbReference>
<feature type="compositionally biased region" description="Low complexity" evidence="1">
    <location>
        <begin position="398"/>
        <end position="415"/>
    </location>
</feature>
<feature type="signal peptide" evidence="2">
    <location>
        <begin position="1"/>
        <end position="29"/>
    </location>
</feature>